<organism evidence="1 2">
    <name type="scientific">Deferribacter autotrophicus</name>
    <dbReference type="NCBI Taxonomy" id="500465"/>
    <lineage>
        <taxon>Bacteria</taxon>
        <taxon>Pseudomonadati</taxon>
        <taxon>Deferribacterota</taxon>
        <taxon>Deferribacteres</taxon>
        <taxon>Deferribacterales</taxon>
        <taxon>Deferribacteraceae</taxon>
        <taxon>Deferribacter</taxon>
    </lineage>
</organism>
<comment type="caution">
    <text evidence="1">The sequence shown here is derived from an EMBL/GenBank/DDBJ whole genome shotgun (WGS) entry which is preliminary data.</text>
</comment>
<keyword evidence="2" id="KW-1185">Reference proteome</keyword>
<dbReference type="Proteomes" id="UP000322876">
    <property type="component" value="Unassembled WGS sequence"/>
</dbReference>
<dbReference type="PROSITE" id="PS51257">
    <property type="entry name" value="PROKAR_LIPOPROTEIN"/>
    <property type="match status" value="1"/>
</dbReference>
<proteinExistence type="predicted"/>
<dbReference type="EMBL" id="VFJB01000006">
    <property type="protein sequence ID" value="KAA0257674.1"/>
    <property type="molecule type" value="Genomic_DNA"/>
</dbReference>
<gene>
    <name evidence="1" type="ORF">FHQ18_07990</name>
</gene>
<protein>
    <recommendedName>
        <fullName evidence="3">Lipoprotein</fullName>
    </recommendedName>
</protein>
<dbReference type="RefSeq" id="WP_149266647.1">
    <property type="nucleotide sequence ID" value="NZ_VFJB01000006.1"/>
</dbReference>
<name>A0A5A8F2I0_9BACT</name>
<reference evidence="1 2" key="1">
    <citation type="submission" date="2019-06" db="EMBL/GenBank/DDBJ databases">
        <title>Genomic insights into carbon and energy metabolism of Deferribacter autotrophicus revealed new metabolic traits in the phylum Deferribacteres.</title>
        <authorList>
            <person name="Slobodkin A.I."/>
            <person name="Slobodkina G.B."/>
            <person name="Allioux M."/>
            <person name="Alain K."/>
            <person name="Jebbar M."/>
            <person name="Shadrin V."/>
            <person name="Kublanov I.V."/>
            <person name="Toshchakov S.V."/>
            <person name="Bonch-Osmolovskaya E.A."/>
        </authorList>
    </citation>
    <scope>NUCLEOTIDE SEQUENCE [LARGE SCALE GENOMIC DNA]</scope>
    <source>
        <strain evidence="1 2">SL50</strain>
    </source>
</reference>
<sequence length="216" mass="24982">MKKVMLILFLLIFFAGGCAKKIVIDSGEINSIDQSLNIIKETLNKNSPSKDYKYYKTIHSDNFRLLAFTWVHKKKDKLYIKTAEVYGKSPKVYIARSLGEYFVKVSGGTIYGCYGTSKKEPVIGFKEIKVDWNLLDNRGCDQSIKISFNNKEDAERFAEALAFLLKQYKEEPDMFEKIRNEKTEIKVKSENKCSVDKILKMKEIGLTREEIKKICE</sequence>
<evidence type="ECO:0000313" key="2">
    <source>
        <dbReference type="Proteomes" id="UP000322876"/>
    </source>
</evidence>
<evidence type="ECO:0000313" key="1">
    <source>
        <dbReference type="EMBL" id="KAA0257674.1"/>
    </source>
</evidence>
<dbReference type="OrthoDB" id="9846299at2"/>
<evidence type="ECO:0008006" key="3">
    <source>
        <dbReference type="Google" id="ProtNLM"/>
    </source>
</evidence>
<dbReference type="AlphaFoldDB" id="A0A5A8F2I0"/>
<accession>A0A5A8F2I0</accession>